<feature type="domain" description="Glyoxalase-related protein" evidence="1">
    <location>
        <begin position="10"/>
        <end position="153"/>
    </location>
</feature>
<dbReference type="Pfam" id="PF20066">
    <property type="entry name" value="Glyoxalase_8"/>
    <property type="match status" value="1"/>
</dbReference>
<evidence type="ECO:0000259" key="1">
    <source>
        <dbReference type="Pfam" id="PF20066"/>
    </source>
</evidence>
<protein>
    <recommendedName>
        <fullName evidence="1">Glyoxalase-related protein domain-containing protein</fullName>
    </recommendedName>
</protein>
<evidence type="ECO:0000313" key="2">
    <source>
        <dbReference type="EMBL" id="NKC04523.1"/>
    </source>
</evidence>
<dbReference type="InterPro" id="IPR045517">
    <property type="entry name" value="Glyoxalase_8"/>
</dbReference>
<dbReference type="Proteomes" id="UP000704467">
    <property type="component" value="Unassembled WGS sequence"/>
</dbReference>
<proteinExistence type="predicted"/>
<comment type="caution">
    <text evidence="2">The sequence shown here is derived from an EMBL/GenBank/DDBJ whole genome shotgun (WGS) entry which is preliminary data.</text>
</comment>
<evidence type="ECO:0000313" key="3">
    <source>
        <dbReference type="Proteomes" id="UP000704467"/>
    </source>
</evidence>
<reference evidence="2 3" key="1">
    <citation type="submission" date="2020-03" db="EMBL/GenBank/DDBJ databases">
        <title>Whole genome sequencing of clinical and environmental type strains of Ochrobactrum.</title>
        <authorList>
            <person name="Dharne M."/>
        </authorList>
    </citation>
    <scope>NUCLEOTIDE SEQUENCE [LARGE SCALE GENOMIC DNA]</scope>
    <source>
        <strain evidence="2 3">CIP 109452</strain>
    </source>
</reference>
<name>A0ABX1DPX8_9HYPH</name>
<gene>
    <name evidence="2" type="ORF">HED55_18695</name>
</gene>
<accession>A0ABX1DPX8</accession>
<sequence length="165" mass="17710">MTTAITAGHTTIDFKHQARRLRQALSEEGITISHGKALDLVARQSGTRDWNTLAAAGSKAEAAPVAVQDDTAPYRVGQRTSGMFHTTPFDARIIGVEETIKPDLWRITLQFDPAIDIAVSPNMSMRRRRFTIVVGSDGKSRRLTGSASGGVVLNVNNCGCGICSA</sequence>
<dbReference type="EMBL" id="JAAVLN010000002">
    <property type="protein sequence ID" value="NKC04523.1"/>
    <property type="molecule type" value="Genomic_DNA"/>
</dbReference>
<keyword evidence="3" id="KW-1185">Reference proteome</keyword>
<organism evidence="2 3">
    <name type="scientific">Brucella haematophila</name>
    <dbReference type="NCBI Taxonomy" id="419474"/>
    <lineage>
        <taxon>Bacteria</taxon>
        <taxon>Pseudomonadati</taxon>
        <taxon>Pseudomonadota</taxon>
        <taxon>Alphaproteobacteria</taxon>
        <taxon>Hyphomicrobiales</taxon>
        <taxon>Brucellaceae</taxon>
        <taxon>Brucella/Ochrobactrum group</taxon>
        <taxon>Brucella</taxon>
    </lineage>
</organism>